<organism evidence="6 7">
    <name type="scientific">Cloeon dipterum</name>
    <dbReference type="NCBI Taxonomy" id="197152"/>
    <lineage>
        <taxon>Eukaryota</taxon>
        <taxon>Metazoa</taxon>
        <taxon>Ecdysozoa</taxon>
        <taxon>Arthropoda</taxon>
        <taxon>Hexapoda</taxon>
        <taxon>Insecta</taxon>
        <taxon>Pterygota</taxon>
        <taxon>Palaeoptera</taxon>
        <taxon>Ephemeroptera</taxon>
        <taxon>Pisciforma</taxon>
        <taxon>Baetidae</taxon>
        <taxon>Cloeon</taxon>
    </lineage>
</organism>
<name>A0A8S1CMK8_9INSE</name>
<evidence type="ECO:0000256" key="1">
    <source>
        <dbReference type="ARBA" id="ARBA00008042"/>
    </source>
</evidence>
<reference evidence="6 7" key="1">
    <citation type="submission" date="2020-04" db="EMBL/GenBank/DDBJ databases">
        <authorList>
            <person name="Alioto T."/>
            <person name="Alioto T."/>
            <person name="Gomez Garrido J."/>
        </authorList>
    </citation>
    <scope>NUCLEOTIDE SEQUENCE [LARGE SCALE GENOMIC DNA]</scope>
</reference>
<feature type="region of interest" description="Disordered" evidence="4">
    <location>
        <begin position="14"/>
        <end position="34"/>
    </location>
</feature>
<evidence type="ECO:0000256" key="4">
    <source>
        <dbReference type="SAM" id="MobiDB-lite"/>
    </source>
</evidence>
<feature type="region of interest" description="Disordered" evidence="4">
    <location>
        <begin position="65"/>
        <end position="116"/>
    </location>
</feature>
<comment type="function">
    <text evidence="3">Functions as a component of numerous distinct DCX (DDB1-CUL4-X-box) E3 ubiquitin-protein ligase complexes which mediate the ubiquitination and subsequent proteasomal degradation of target proteins. In the DCX complexes, acts as a scaffolding subunit required to stabilize the complex.</text>
</comment>
<evidence type="ECO:0000259" key="5">
    <source>
        <dbReference type="Pfam" id="PF10172"/>
    </source>
</evidence>
<evidence type="ECO:0000313" key="7">
    <source>
        <dbReference type="Proteomes" id="UP000494165"/>
    </source>
</evidence>
<evidence type="ECO:0000256" key="3">
    <source>
        <dbReference type="ARBA" id="ARBA00045586"/>
    </source>
</evidence>
<keyword evidence="7" id="KW-1185">Reference proteome</keyword>
<feature type="compositionally biased region" description="Low complexity" evidence="4">
    <location>
        <begin position="95"/>
        <end position="116"/>
    </location>
</feature>
<sequence length="116" mass="13044">MSVTDFLKGLPSYNENNFTKYHNDGGIRNNAKRPSVYLPTVDHPSDQVIVTEKTNILLRYLHQQWDKKSHHKKRDHLNLEAVDEAGSRKRPRLDNGSSGSSSANPAAGHSSNDARH</sequence>
<dbReference type="AlphaFoldDB" id="A0A8S1CMK8"/>
<proteinExistence type="inferred from homology"/>
<dbReference type="PANTHER" id="PTHR31879">
    <property type="entry name" value="DET1- AND DDB1-ASSOCIATED PROTEIN 1"/>
    <property type="match status" value="1"/>
</dbReference>
<comment type="similarity">
    <text evidence="1">Belongs to the DDA1 family.</text>
</comment>
<comment type="caution">
    <text evidence="6">The sequence shown here is derived from an EMBL/GenBank/DDBJ whole genome shotgun (WGS) entry which is preliminary data.</text>
</comment>
<evidence type="ECO:0000313" key="6">
    <source>
        <dbReference type="EMBL" id="CAB3369014.1"/>
    </source>
</evidence>
<accession>A0A8S1CMK8</accession>
<gene>
    <name evidence="6" type="ORF">CLODIP_2_CD02544</name>
</gene>
<protein>
    <recommendedName>
        <fullName evidence="2">DET1- and DDB1-associated protein 1</fullName>
    </recommendedName>
</protein>
<dbReference type="InterPro" id="IPR033575">
    <property type="entry name" value="DDA1-like"/>
</dbReference>
<dbReference type="InterPro" id="IPR018276">
    <property type="entry name" value="DDA1_dom"/>
</dbReference>
<feature type="domain" description="DET1- and DDB1-associated protein 1" evidence="5">
    <location>
        <begin position="5"/>
        <end position="67"/>
    </location>
</feature>
<dbReference type="Pfam" id="PF10172">
    <property type="entry name" value="DDA1"/>
    <property type="match status" value="1"/>
</dbReference>
<dbReference type="GO" id="GO:0080008">
    <property type="term" value="C:Cul4-RING E3 ubiquitin ligase complex"/>
    <property type="evidence" value="ECO:0007669"/>
    <property type="project" value="TreeGrafter"/>
</dbReference>
<dbReference type="GO" id="GO:0032436">
    <property type="term" value="P:positive regulation of proteasomal ubiquitin-dependent protein catabolic process"/>
    <property type="evidence" value="ECO:0007669"/>
    <property type="project" value="TreeGrafter"/>
</dbReference>
<dbReference type="EMBL" id="CADEPI010000042">
    <property type="protein sequence ID" value="CAB3369014.1"/>
    <property type="molecule type" value="Genomic_DNA"/>
</dbReference>
<evidence type="ECO:0000256" key="2">
    <source>
        <dbReference type="ARBA" id="ARBA00018256"/>
    </source>
</evidence>
<dbReference type="PANTHER" id="PTHR31879:SF2">
    <property type="entry name" value="DET1- AND DDB1-ASSOCIATED PROTEIN 1"/>
    <property type="match status" value="1"/>
</dbReference>
<dbReference type="OrthoDB" id="8598182at2759"/>
<dbReference type="Proteomes" id="UP000494165">
    <property type="component" value="Unassembled WGS sequence"/>
</dbReference>